<dbReference type="Pfam" id="PF22042">
    <property type="entry name" value="EF-G_D2"/>
    <property type="match status" value="1"/>
</dbReference>
<gene>
    <name evidence="6" type="ORF">PILCRDRAFT_155187</name>
</gene>
<dbReference type="InterPro" id="IPR027417">
    <property type="entry name" value="P-loop_NTPase"/>
</dbReference>
<dbReference type="InterPro" id="IPR009000">
    <property type="entry name" value="Transl_B-barrel_sf"/>
</dbReference>
<accession>A0A0C3CMK9</accession>
<evidence type="ECO:0000256" key="3">
    <source>
        <dbReference type="ARBA" id="ARBA00023128"/>
    </source>
</evidence>
<dbReference type="NCBIfam" id="TIGR00231">
    <property type="entry name" value="small_GTP"/>
    <property type="match status" value="1"/>
</dbReference>
<keyword evidence="3" id="KW-0496">Mitochondrion</keyword>
<dbReference type="GO" id="GO:0005525">
    <property type="term" value="F:GTP binding"/>
    <property type="evidence" value="ECO:0007669"/>
    <property type="project" value="UniProtKB-KW"/>
</dbReference>
<dbReference type="Pfam" id="PF00009">
    <property type="entry name" value="GTP_EFTU"/>
    <property type="match status" value="1"/>
</dbReference>
<dbReference type="OrthoDB" id="198619at2759"/>
<dbReference type="STRING" id="765440.A0A0C3CMK9"/>
<organism evidence="6 7">
    <name type="scientific">Piloderma croceum (strain F 1598)</name>
    <dbReference type="NCBI Taxonomy" id="765440"/>
    <lineage>
        <taxon>Eukaryota</taxon>
        <taxon>Fungi</taxon>
        <taxon>Dikarya</taxon>
        <taxon>Basidiomycota</taxon>
        <taxon>Agaricomycotina</taxon>
        <taxon>Agaricomycetes</taxon>
        <taxon>Agaricomycetidae</taxon>
        <taxon>Atheliales</taxon>
        <taxon>Atheliaceae</taxon>
        <taxon>Piloderma</taxon>
    </lineage>
</organism>
<dbReference type="Gene3D" id="2.40.30.10">
    <property type="entry name" value="Translation factors"/>
    <property type="match status" value="1"/>
</dbReference>
<protein>
    <recommendedName>
        <fullName evidence="5">Tr-type G domain-containing protein</fullName>
    </recommendedName>
</protein>
<dbReference type="SUPFAM" id="SSF54980">
    <property type="entry name" value="EF-G C-terminal domain-like"/>
    <property type="match status" value="2"/>
</dbReference>
<dbReference type="InParanoid" id="A0A0C3CMK9"/>
<dbReference type="AlphaFoldDB" id="A0A0C3CMK9"/>
<dbReference type="PANTHER" id="PTHR43261">
    <property type="entry name" value="TRANSLATION ELONGATION FACTOR G-RELATED"/>
    <property type="match status" value="1"/>
</dbReference>
<dbReference type="PROSITE" id="PS51722">
    <property type="entry name" value="G_TR_2"/>
    <property type="match status" value="1"/>
</dbReference>
<name>A0A0C3CMK9_PILCF</name>
<dbReference type="InterPro" id="IPR053905">
    <property type="entry name" value="EF-G-like_DII"/>
</dbReference>
<dbReference type="InterPro" id="IPR035647">
    <property type="entry name" value="EFG_III/V"/>
</dbReference>
<dbReference type="Gene3D" id="3.30.70.240">
    <property type="match status" value="1"/>
</dbReference>
<dbReference type="PANTHER" id="PTHR43261:SF1">
    <property type="entry name" value="RIBOSOME-RELEASING FACTOR 2, MITOCHONDRIAL"/>
    <property type="match status" value="1"/>
</dbReference>
<evidence type="ECO:0000256" key="2">
    <source>
        <dbReference type="ARBA" id="ARBA00022917"/>
    </source>
</evidence>
<keyword evidence="2" id="KW-0648">Protein biosynthesis</keyword>
<dbReference type="GO" id="GO:0005759">
    <property type="term" value="C:mitochondrial matrix"/>
    <property type="evidence" value="ECO:0007669"/>
    <property type="project" value="UniProtKB-ARBA"/>
</dbReference>
<dbReference type="SUPFAM" id="SSF50447">
    <property type="entry name" value="Translation proteins"/>
    <property type="match status" value="1"/>
</dbReference>
<dbReference type="InterPro" id="IPR031157">
    <property type="entry name" value="G_TR_CS"/>
</dbReference>
<sequence>MLCASSRISPLRTLKSKNISSKGCRYLVTSTNDDPSKIRNMALVAHIDSGKTTLTESILLGSSYLSSPGSVDTGSTTTDFLPAERERGITIQSASIPVKWKDWTFNLIDTPGHADFGMEVECASRVVDGAVVLIDSVEGVESQTKGVWRQLDRYGVPTRIMFLNKLDRPGASFRSSLSSLLAHRLHPKPMALTLPIASFDPHDYARAEPGIQGLVDLVNWEVWKWDSDATSPSRHPLPRDIDNLGQIDLLPSSHPILPHLVPARMALLENLSMFSEELMETLLSLTSGPSSYLSVEPSTIMPHLRAASLRNDILPVLCGSAFKNIGTELVMNYIGELLASPLDVAAGTQSKDAPLRLLAWKVGWHPKKGWMTYVRVYSGTLKRHSTLMNTTRDQKERASRLLLMYASRTEEVDELPFGFVGVIQGFKYTRTGDTLVLAQHDGPPELSLREITLPPAVMSASVVPLSHSDLEPVQTALQSLARTDPSVRTDTQEGQILVHGLGALHLEIVEGRLRDEFGARFEFGQRRVSYREGLGFGESTSNPDSDRWFTEVMGRPVFVVINFSLRSLRDNEMGDPAWDGNVVIDKDGIPIRPDVSTVERRPQQYMARGIATALSSSPHTSLAMSHVHVQVNNFTYPFGVDPSITASAAAVLLRNRIREVGMGAVMEPYIRIKVIINEDSLGAVIRDLTENGGEVSELGADSSIGIDVDDELGPYTQDGVYIPPDAFSTSSKSYATKSASPRLKRTVYAIAPLNKMLDYSSRLRALSGGHGLFEMSSAGFRIVAEPRKREILKEIGRL</sequence>
<dbReference type="InterPro" id="IPR000795">
    <property type="entry name" value="T_Tr_GTP-bd_dom"/>
</dbReference>
<dbReference type="FunFam" id="3.40.50.300:FF:000514">
    <property type="entry name" value="Ribosome-releasing factor 2, mitochondrial"/>
    <property type="match status" value="1"/>
</dbReference>
<dbReference type="GO" id="GO:0032543">
    <property type="term" value="P:mitochondrial translation"/>
    <property type="evidence" value="ECO:0007669"/>
    <property type="project" value="TreeGrafter"/>
</dbReference>
<dbReference type="SUPFAM" id="SSF52540">
    <property type="entry name" value="P-loop containing nucleoside triphosphate hydrolases"/>
    <property type="match status" value="1"/>
</dbReference>
<dbReference type="Proteomes" id="UP000054166">
    <property type="component" value="Unassembled WGS sequence"/>
</dbReference>
<evidence type="ECO:0000313" key="7">
    <source>
        <dbReference type="Proteomes" id="UP000054166"/>
    </source>
</evidence>
<evidence type="ECO:0000259" key="5">
    <source>
        <dbReference type="PROSITE" id="PS51722"/>
    </source>
</evidence>
<dbReference type="GO" id="GO:0003924">
    <property type="term" value="F:GTPase activity"/>
    <property type="evidence" value="ECO:0007669"/>
    <property type="project" value="InterPro"/>
</dbReference>
<evidence type="ECO:0000256" key="1">
    <source>
        <dbReference type="ARBA" id="ARBA00022741"/>
    </source>
</evidence>
<dbReference type="FunCoup" id="A0A0C3CMK9">
    <property type="interactions" value="82"/>
</dbReference>
<keyword evidence="4" id="KW-0342">GTP-binding</keyword>
<dbReference type="GO" id="GO:0032790">
    <property type="term" value="P:ribosome disassembly"/>
    <property type="evidence" value="ECO:0007669"/>
    <property type="project" value="TreeGrafter"/>
</dbReference>
<reference evidence="6 7" key="1">
    <citation type="submission" date="2014-04" db="EMBL/GenBank/DDBJ databases">
        <authorList>
            <consortium name="DOE Joint Genome Institute"/>
            <person name="Kuo A."/>
            <person name="Tarkka M."/>
            <person name="Buscot F."/>
            <person name="Kohler A."/>
            <person name="Nagy L.G."/>
            <person name="Floudas D."/>
            <person name="Copeland A."/>
            <person name="Barry K.W."/>
            <person name="Cichocki N."/>
            <person name="Veneault-Fourrey C."/>
            <person name="LaButti K."/>
            <person name="Lindquist E.A."/>
            <person name="Lipzen A."/>
            <person name="Lundell T."/>
            <person name="Morin E."/>
            <person name="Murat C."/>
            <person name="Sun H."/>
            <person name="Tunlid A."/>
            <person name="Henrissat B."/>
            <person name="Grigoriev I.V."/>
            <person name="Hibbett D.S."/>
            <person name="Martin F."/>
            <person name="Nordberg H.P."/>
            <person name="Cantor M.N."/>
            <person name="Hua S.X."/>
        </authorList>
    </citation>
    <scope>NUCLEOTIDE SEQUENCE [LARGE SCALE GENOMIC DNA]</scope>
    <source>
        <strain evidence="6 7">F 1598</strain>
    </source>
</reference>
<reference evidence="7" key="2">
    <citation type="submission" date="2015-01" db="EMBL/GenBank/DDBJ databases">
        <title>Evolutionary Origins and Diversification of the Mycorrhizal Mutualists.</title>
        <authorList>
            <consortium name="DOE Joint Genome Institute"/>
            <consortium name="Mycorrhizal Genomics Consortium"/>
            <person name="Kohler A."/>
            <person name="Kuo A."/>
            <person name="Nagy L.G."/>
            <person name="Floudas D."/>
            <person name="Copeland A."/>
            <person name="Barry K.W."/>
            <person name="Cichocki N."/>
            <person name="Veneault-Fourrey C."/>
            <person name="LaButti K."/>
            <person name="Lindquist E.A."/>
            <person name="Lipzen A."/>
            <person name="Lundell T."/>
            <person name="Morin E."/>
            <person name="Murat C."/>
            <person name="Riley R."/>
            <person name="Ohm R."/>
            <person name="Sun H."/>
            <person name="Tunlid A."/>
            <person name="Henrissat B."/>
            <person name="Grigoriev I.V."/>
            <person name="Hibbett D.S."/>
            <person name="Martin F."/>
        </authorList>
    </citation>
    <scope>NUCLEOTIDE SEQUENCE [LARGE SCALE GENOMIC DNA]</scope>
    <source>
        <strain evidence="7">F 1598</strain>
    </source>
</reference>
<dbReference type="InterPro" id="IPR041095">
    <property type="entry name" value="EFG_II"/>
</dbReference>
<dbReference type="InterPro" id="IPR005225">
    <property type="entry name" value="Small_GTP-bd"/>
</dbReference>
<dbReference type="Gene3D" id="3.30.70.870">
    <property type="entry name" value="Elongation Factor G (Translational Gtpase), domain 3"/>
    <property type="match status" value="1"/>
</dbReference>
<dbReference type="PROSITE" id="PS00301">
    <property type="entry name" value="G_TR_1"/>
    <property type="match status" value="1"/>
</dbReference>
<dbReference type="Pfam" id="PF14492">
    <property type="entry name" value="EFG_III"/>
    <property type="match status" value="1"/>
</dbReference>
<keyword evidence="1" id="KW-0547">Nucleotide-binding</keyword>
<dbReference type="EMBL" id="KN832972">
    <property type="protein sequence ID" value="KIM90907.1"/>
    <property type="molecule type" value="Genomic_DNA"/>
</dbReference>
<dbReference type="HOGENOM" id="CLU_002794_4_1_1"/>
<dbReference type="Gene3D" id="3.40.50.300">
    <property type="entry name" value="P-loop containing nucleotide triphosphate hydrolases"/>
    <property type="match status" value="1"/>
</dbReference>
<evidence type="ECO:0000313" key="6">
    <source>
        <dbReference type="EMBL" id="KIM90907.1"/>
    </source>
</evidence>
<evidence type="ECO:0000256" key="4">
    <source>
        <dbReference type="ARBA" id="ARBA00023134"/>
    </source>
</evidence>
<feature type="domain" description="Tr-type G" evidence="5">
    <location>
        <begin position="36"/>
        <end position="342"/>
    </location>
</feature>
<keyword evidence="7" id="KW-1185">Reference proteome</keyword>
<dbReference type="PRINTS" id="PR00315">
    <property type="entry name" value="ELONGATNFCT"/>
</dbReference>
<proteinExistence type="predicted"/>